<name>A0ABX1NYY3_9RHOO</name>
<comment type="catalytic activity">
    <reaction evidence="4">
        <text>O-phospho-L-tyrosyl-[protein] + H2O = L-tyrosyl-[protein] + phosphate</text>
        <dbReference type="Rhea" id="RHEA:10684"/>
        <dbReference type="Rhea" id="RHEA-COMP:10136"/>
        <dbReference type="Rhea" id="RHEA-COMP:20101"/>
        <dbReference type="ChEBI" id="CHEBI:15377"/>
        <dbReference type="ChEBI" id="CHEBI:43474"/>
        <dbReference type="ChEBI" id="CHEBI:46858"/>
        <dbReference type="ChEBI" id="CHEBI:61978"/>
        <dbReference type="EC" id="3.1.3.48"/>
    </reaction>
</comment>
<dbReference type="PANTHER" id="PTHR39181:SF1">
    <property type="entry name" value="TYROSINE-PROTEIN PHOSPHATASE YWQE"/>
    <property type="match status" value="1"/>
</dbReference>
<gene>
    <name evidence="5" type="ORF">GPA24_16285</name>
</gene>
<evidence type="ECO:0000256" key="4">
    <source>
        <dbReference type="ARBA" id="ARBA00051722"/>
    </source>
</evidence>
<dbReference type="Pfam" id="PF19567">
    <property type="entry name" value="CpsB_CapC"/>
    <property type="match status" value="1"/>
</dbReference>
<dbReference type="SUPFAM" id="SSF89550">
    <property type="entry name" value="PHP domain-like"/>
    <property type="match status" value="1"/>
</dbReference>
<comment type="similarity">
    <text evidence="1">Belongs to the metallo-dependent hydrolases superfamily. CpsB/CapC family.</text>
</comment>
<evidence type="ECO:0000256" key="1">
    <source>
        <dbReference type="ARBA" id="ARBA00005750"/>
    </source>
</evidence>
<keyword evidence="6" id="KW-1185">Reference proteome</keyword>
<dbReference type="InterPro" id="IPR016667">
    <property type="entry name" value="Caps_polysacc_synth_CpsB/CapC"/>
</dbReference>
<evidence type="ECO:0000256" key="2">
    <source>
        <dbReference type="ARBA" id="ARBA00013064"/>
    </source>
</evidence>
<accession>A0ABX1NYY3</accession>
<dbReference type="Gene3D" id="3.20.20.140">
    <property type="entry name" value="Metal-dependent hydrolases"/>
    <property type="match status" value="1"/>
</dbReference>
<dbReference type="PIRSF" id="PIRSF016557">
    <property type="entry name" value="Caps_synth_CpsB"/>
    <property type="match status" value="1"/>
</dbReference>
<proteinExistence type="inferred from homology"/>
<dbReference type="RefSeq" id="WP_169203611.1">
    <property type="nucleotide sequence ID" value="NZ_CP059467.1"/>
</dbReference>
<keyword evidence="3" id="KW-0378">Hydrolase</keyword>
<sequence length="266" mass="29141">MIDLHCHMLPGIDDGATDLATALDMARMAAADGITTVACTPHIYPGMFDNDSAGIAAAIHALQQEIDAAGIPLRLTCGADAHVAPELLSRLKAGSVPRLGDSRYFLLEPPHHVAPPRFEEFVFNLLASGYVPVVTHPERLTWIESHYPMFGELVRSGAWMQVTSGSLTGRFGKEAKYWGERMLDEGLVHILATDAHSARRRPPLLAEGRAAAERRLGADEACNLVEVRPAGILRDLSPEELPPLPQTRRSSASMRPGFFNRLFRRH</sequence>
<protein>
    <recommendedName>
        <fullName evidence="2">protein-tyrosine-phosphatase</fullName>
        <ecNumber evidence="2">3.1.3.48</ecNumber>
    </recommendedName>
</protein>
<comment type="caution">
    <text evidence="5">The sequence shown here is derived from an EMBL/GenBank/DDBJ whole genome shotgun (WGS) entry which is preliminary data.</text>
</comment>
<dbReference type="EC" id="3.1.3.48" evidence="2"/>
<organism evidence="5 6">
    <name type="scientific">Aromatoleum bremense</name>
    <dbReference type="NCBI Taxonomy" id="76115"/>
    <lineage>
        <taxon>Bacteria</taxon>
        <taxon>Pseudomonadati</taxon>
        <taxon>Pseudomonadota</taxon>
        <taxon>Betaproteobacteria</taxon>
        <taxon>Rhodocyclales</taxon>
        <taxon>Rhodocyclaceae</taxon>
        <taxon>Aromatoleum</taxon>
    </lineage>
</organism>
<evidence type="ECO:0000313" key="6">
    <source>
        <dbReference type="Proteomes" id="UP000633943"/>
    </source>
</evidence>
<dbReference type="EMBL" id="WTVP01000058">
    <property type="protein sequence ID" value="NMG17063.1"/>
    <property type="molecule type" value="Genomic_DNA"/>
</dbReference>
<dbReference type="InterPro" id="IPR016195">
    <property type="entry name" value="Pol/histidinol_Pase-like"/>
</dbReference>
<dbReference type="Proteomes" id="UP000633943">
    <property type="component" value="Unassembled WGS sequence"/>
</dbReference>
<reference evidence="5 6" key="1">
    <citation type="submission" date="2019-12" db="EMBL/GenBank/DDBJ databases">
        <title>Comparative genomics gives insights into the taxonomy of the Azoarcus-Aromatoleum group and reveals separate origins of nif in the plant-associated Azoarcus and non-plant-associated Aromatoleum sub-groups.</title>
        <authorList>
            <person name="Lafos M."/>
            <person name="Maluk M."/>
            <person name="Batista M."/>
            <person name="Junghare M."/>
            <person name="Carmona M."/>
            <person name="Faoro H."/>
            <person name="Cruz L.M."/>
            <person name="Battistoni F."/>
            <person name="De Souza E."/>
            <person name="Pedrosa F."/>
            <person name="Chen W.-M."/>
            <person name="Poole P.S."/>
            <person name="Dixon R.A."/>
            <person name="James E.K."/>
        </authorList>
    </citation>
    <scope>NUCLEOTIDE SEQUENCE [LARGE SCALE GENOMIC DNA]</scope>
    <source>
        <strain evidence="5 6">PbN1</strain>
    </source>
</reference>
<evidence type="ECO:0000313" key="5">
    <source>
        <dbReference type="EMBL" id="NMG17063.1"/>
    </source>
</evidence>
<dbReference type="PANTHER" id="PTHR39181">
    <property type="entry name" value="TYROSINE-PROTEIN PHOSPHATASE YWQE"/>
    <property type="match status" value="1"/>
</dbReference>
<evidence type="ECO:0000256" key="3">
    <source>
        <dbReference type="ARBA" id="ARBA00022801"/>
    </source>
</evidence>